<evidence type="ECO:0000256" key="3">
    <source>
        <dbReference type="ARBA" id="ARBA00005504"/>
    </source>
</evidence>
<keyword evidence="12 13" id="KW-0560">Oxidoreductase</keyword>
<dbReference type="InterPro" id="IPR027417">
    <property type="entry name" value="P-loop_NTPase"/>
</dbReference>
<evidence type="ECO:0000256" key="12">
    <source>
        <dbReference type="RuleBase" id="RU003688"/>
    </source>
</evidence>
<dbReference type="PROSITE" id="PS51026">
    <property type="entry name" value="NIFH_FRXC_3"/>
    <property type="match status" value="1"/>
</dbReference>
<comment type="function">
    <text evidence="2">The key enzymatic reactions in nitrogen fixation are catalyzed by the nitrogenase complex, which has 2 components: the iron protein and the molybdenum-iron protein.</text>
</comment>
<dbReference type="PROSITE" id="PS00746">
    <property type="entry name" value="NIFH_FRXC_1"/>
    <property type="match status" value="1"/>
</dbReference>
<sequence length="248" mass="26896">MRKIAIYGKGGIGKSTTTSNLSAALSQLGYKVMQIGCDPKADSTKNLMKGKFIPTVLDVMNEKGDDIDLKDIVFEGYNGVLCVEAGGPTPGVGCAGRGIIAAFEKLEELEAFEVYKPDIVIYDVLGDVVCGGFSMPIRNGYAKDVYIVTSGEMMSMYAASNISTAVNQFKSRGYASLKGIILNAKNVDGEVELVENLCNEINSNVFHYIPRNQIVQISENDGKTVIEKDKESEMASIYMNLARKIVSE</sequence>
<keyword evidence="12" id="KW-0004">4Fe-4S</keyword>
<dbReference type="PIRSF" id="PIRSF000363">
    <property type="entry name" value="Nitrogenase_iron"/>
    <property type="match status" value="1"/>
</dbReference>
<evidence type="ECO:0000313" key="14">
    <source>
        <dbReference type="Proteomes" id="UP000245695"/>
    </source>
</evidence>
<dbReference type="Pfam" id="PF00142">
    <property type="entry name" value="Fer4_NifH"/>
    <property type="match status" value="1"/>
</dbReference>
<gene>
    <name evidence="13" type="ORF">FRIFI_1795</name>
</gene>
<dbReference type="GO" id="GO:0046872">
    <property type="term" value="F:metal ion binding"/>
    <property type="evidence" value="ECO:0007669"/>
    <property type="project" value="UniProtKB-KW"/>
</dbReference>
<keyword evidence="14" id="KW-1185">Reference proteome</keyword>
<comment type="similarity">
    <text evidence="3 12">Belongs to the NifH/BchL/ChlL family.</text>
</comment>
<dbReference type="CDD" id="cd02040">
    <property type="entry name" value="NifH"/>
    <property type="match status" value="1"/>
</dbReference>
<dbReference type="PRINTS" id="PR00091">
    <property type="entry name" value="NITROGNASEII"/>
</dbReference>
<dbReference type="InterPro" id="IPR030655">
    <property type="entry name" value="NifH/chlL_CS"/>
</dbReference>
<name>A0A2P2BSL0_9FIRM</name>
<dbReference type="SUPFAM" id="SSF52540">
    <property type="entry name" value="P-loop containing nucleoside triphosphate hydrolases"/>
    <property type="match status" value="1"/>
</dbReference>
<dbReference type="GO" id="GO:0016163">
    <property type="term" value="F:nitrogenase activity"/>
    <property type="evidence" value="ECO:0007669"/>
    <property type="project" value="UniProtKB-EC"/>
</dbReference>
<dbReference type="InterPro" id="IPR000392">
    <property type="entry name" value="NifH/frxC"/>
</dbReference>
<comment type="subunit">
    <text evidence="4">Homodimer.</text>
</comment>
<evidence type="ECO:0000256" key="6">
    <source>
        <dbReference type="ARBA" id="ARBA00022723"/>
    </source>
</evidence>
<keyword evidence="8 12" id="KW-0067">ATP-binding</keyword>
<evidence type="ECO:0000256" key="1">
    <source>
        <dbReference type="ARBA" id="ARBA00001966"/>
    </source>
</evidence>
<evidence type="ECO:0000256" key="8">
    <source>
        <dbReference type="ARBA" id="ARBA00022840"/>
    </source>
</evidence>
<dbReference type="EMBL" id="LN650648">
    <property type="protein sequence ID" value="CEI73326.1"/>
    <property type="molecule type" value="Genomic_DNA"/>
</dbReference>
<dbReference type="GO" id="GO:0051539">
    <property type="term" value="F:4 iron, 4 sulfur cluster binding"/>
    <property type="evidence" value="ECO:0007669"/>
    <property type="project" value="UniProtKB-KW"/>
</dbReference>
<dbReference type="Proteomes" id="UP000245695">
    <property type="component" value="Chromosome 1"/>
</dbReference>
<evidence type="ECO:0000256" key="7">
    <source>
        <dbReference type="ARBA" id="ARBA00022741"/>
    </source>
</evidence>
<dbReference type="Gene3D" id="3.40.50.300">
    <property type="entry name" value="P-loop containing nucleotide triphosphate hydrolases"/>
    <property type="match status" value="1"/>
</dbReference>
<keyword evidence="7 12" id="KW-0547">Nucleotide-binding</keyword>
<keyword evidence="9 12" id="KW-0408">Iron</keyword>
<dbReference type="PANTHER" id="PTHR42864">
    <property type="entry name" value="LIGHT-INDEPENDENT PROTOCHLOROPHYLLIDE REDUCTASE IRON-SULFUR ATP-BINDING PROTEIN"/>
    <property type="match status" value="1"/>
</dbReference>
<reference evidence="13 14" key="1">
    <citation type="submission" date="2014-09" db="EMBL/GenBank/DDBJ databases">
        <authorList>
            <person name="Hornung B.V."/>
        </authorList>
    </citation>
    <scope>NUCLEOTIDE SEQUENCE [LARGE SCALE GENOMIC DNA]</scope>
    <source>
        <strain evidence="13 14">FRIFI</strain>
    </source>
</reference>
<dbReference type="AlphaFoldDB" id="A0A2P2BSL0"/>
<comment type="cofactor">
    <cofactor evidence="1">
        <name>[4Fe-4S] cluster</name>
        <dbReference type="ChEBI" id="CHEBI:49883"/>
    </cofactor>
</comment>
<evidence type="ECO:0000313" key="13">
    <source>
        <dbReference type="EMBL" id="CEI73326.1"/>
    </source>
</evidence>
<evidence type="ECO:0000256" key="9">
    <source>
        <dbReference type="ARBA" id="ARBA00023004"/>
    </source>
</evidence>
<dbReference type="RefSeq" id="WP_092925102.1">
    <property type="nucleotide sequence ID" value="NZ_FJTZ01000012.1"/>
</dbReference>
<dbReference type="PROSITE" id="PS00692">
    <property type="entry name" value="NIFH_FRXC_2"/>
    <property type="match status" value="1"/>
</dbReference>
<organism evidence="13 14">
    <name type="scientific">Romboutsia hominis</name>
    <dbReference type="NCBI Taxonomy" id="1507512"/>
    <lineage>
        <taxon>Bacteria</taxon>
        <taxon>Bacillati</taxon>
        <taxon>Bacillota</taxon>
        <taxon>Clostridia</taxon>
        <taxon>Peptostreptococcales</taxon>
        <taxon>Peptostreptococcaceae</taxon>
        <taxon>Romboutsia</taxon>
    </lineage>
</organism>
<keyword evidence="10 12" id="KW-0411">Iron-sulfur</keyword>
<protein>
    <recommendedName>
        <fullName evidence="5">nitrogenase</fullName>
        <ecNumber evidence="5">1.18.6.1</ecNumber>
    </recommendedName>
</protein>
<proteinExistence type="inferred from homology"/>
<keyword evidence="6 12" id="KW-0479">Metal-binding</keyword>
<comment type="catalytic activity">
    <reaction evidence="11">
        <text>N2 + 8 reduced [2Fe-2S]-[ferredoxin] + 16 ATP + 16 H2O = H2 + 8 oxidized [2Fe-2S]-[ferredoxin] + 2 NH4(+) + 16 ADP + 16 phosphate + 6 H(+)</text>
        <dbReference type="Rhea" id="RHEA:21448"/>
        <dbReference type="Rhea" id="RHEA-COMP:10000"/>
        <dbReference type="Rhea" id="RHEA-COMP:10001"/>
        <dbReference type="ChEBI" id="CHEBI:15377"/>
        <dbReference type="ChEBI" id="CHEBI:15378"/>
        <dbReference type="ChEBI" id="CHEBI:17997"/>
        <dbReference type="ChEBI" id="CHEBI:18276"/>
        <dbReference type="ChEBI" id="CHEBI:28938"/>
        <dbReference type="ChEBI" id="CHEBI:30616"/>
        <dbReference type="ChEBI" id="CHEBI:33737"/>
        <dbReference type="ChEBI" id="CHEBI:33738"/>
        <dbReference type="ChEBI" id="CHEBI:43474"/>
        <dbReference type="ChEBI" id="CHEBI:456216"/>
        <dbReference type="EC" id="1.18.6.1"/>
    </reaction>
</comment>
<evidence type="ECO:0000256" key="2">
    <source>
        <dbReference type="ARBA" id="ARBA00002234"/>
    </source>
</evidence>
<dbReference type="KEGG" id="rhom:FRIFI_1795"/>
<evidence type="ECO:0000256" key="5">
    <source>
        <dbReference type="ARBA" id="ARBA00012773"/>
    </source>
</evidence>
<accession>A0A2P2BSL0</accession>
<evidence type="ECO:0000256" key="4">
    <source>
        <dbReference type="ARBA" id="ARBA00011738"/>
    </source>
</evidence>
<dbReference type="EC" id="1.18.6.1" evidence="5"/>
<evidence type="ECO:0000256" key="10">
    <source>
        <dbReference type="ARBA" id="ARBA00023014"/>
    </source>
</evidence>
<dbReference type="GO" id="GO:0005524">
    <property type="term" value="F:ATP binding"/>
    <property type="evidence" value="ECO:0007669"/>
    <property type="project" value="UniProtKB-KW"/>
</dbReference>
<dbReference type="PANTHER" id="PTHR42864:SF2">
    <property type="entry name" value="LIGHT-INDEPENDENT PROTOCHLOROPHYLLIDE REDUCTASE IRON-SULFUR ATP-BINDING PROTEIN"/>
    <property type="match status" value="1"/>
</dbReference>
<evidence type="ECO:0000256" key="11">
    <source>
        <dbReference type="ARBA" id="ARBA00047967"/>
    </source>
</evidence>